<dbReference type="EMBL" id="LT607733">
    <property type="protein sequence ID" value="SCG14942.1"/>
    <property type="molecule type" value="Genomic_DNA"/>
</dbReference>
<gene>
    <name evidence="1" type="ORF">GA0070610_1165</name>
</gene>
<dbReference type="RefSeq" id="WP_088999042.1">
    <property type="nucleotide sequence ID" value="NZ_LT607733.1"/>
</dbReference>
<keyword evidence="2" id="KW-1185">Reference proteome</keyword>
<sequence>MSWDVFIFKAPPHANSIDELPKDHEPPVLAAASDVRQRLVDSFRDLDLSNPAWGHLTGPTWSIGLNIGSDDPVDSIMLHVRGGSVDVLTVIARIAACVGGRALDTSSGEFLSGDPAESTGWHGFRKYRDQVLHDG</sequence>
<proteinExistence type="predicted"/>
<dbReference type="AlphaFoldDB" id="A0A1C5G5W2"/>
<accession>A0A1C5G5W2</accession>
<organism evidence="1 2">
    <name type="scientific">Micromonospora echinofusca</name>
    <dbReference type="NCBI Taxonomy" id="47858"/>
    <lineage>
        <taxon>Bacteria</taxon>
        <taxon>Bacillati</taxon>
        <taxon>Actinomycetota</taxon>
        <taxon>Actinomycetes</taxon>
        <taxon>Micromonosporales</taxon>
        <taxon>Micromonosporaceae</taxon>
        <taxon>Micromonospora</taxon>
    </lineage>
</organism>
<dbReference type="Proteomes" id="UP000198251">
    <property type="component" value="Chromosome I"/>
</dbReference>
<evidence type="ECO:0000313" key="2">
    <source>
        <dbReference type="Proteomes" id="UP000198251"/>
    </source>
</evidence>
<name>A0A1C5G5W2_MICEH</name>
<protein>
    <submittedName>
        <fullName evidence="1">Uncharacterized protein</fullName>
    </submittedName>
</protein>
<dbReference type="GeneID" id="95801034"/>
<evidence type="ECO:0000313" key="1">
    <source>
        <dbReference type="EMBL" id="SCG14942.1"/>
    </source>
</evidence>
<reference evidence="1 2" key="1">
    <citation type="submission" date="2016-06" db="EMBL/GenBank/DDBJ databases">
        <authorList>
            <person name="Kjaerup R.B."/>
            <person name="Dalgaard T.S."/>
            <person name="Juul-Madsen H.R."/>
        </authorList>
    </citation>
    <scope>NUCLEOTIDE SEQUENCE [LARGE SCALE GENOMIC DNA]</scope>
    <source>
        <strain evidence="1 2">DSM 43913</strain>
    </source>
</reference>